<evidence type="ECO:0000256" key="5">
    <source>
        <dbReference type="ARBA" id="ARBA00023136"/>
    </source>
</evidence>
<evidence type="ECO:0008006" key="9">
    <source>
        <dbReference type="Google" id="ProtNLM"/>
    </source>
</evidence>
<dbReference type="SUPFAM" id="SSF103481">
    <property type="entry name" value="Multidrug resistance efflux transporter EmrE"/>
    <property type="match status" value="1"/>
</dbReference>
<dbReference type="KEGG" id="tsy:THSYN_30910"/>
<keyword evidence="3 6" id="KW-0812">Transmembrane</keyword>
<dbReference type="RefSeq" id="WP_100922946.1">
    <property type="nucleotide sequence ID" value="NZ_CP020371.1"/>
</dbReference>
<dbReference type="GO" id="GO:0005886">
    <property type="term" value="C:plasma membrane"/>
    <property type="evidence" value="ECO:0007669"/>
    <property type="project" value="UniProtKB-SubCell"/>
</dbReference>
<geneLocation type="plasmid" evidence="8">
    <name>pts417</name>
</geneLocation>
<dbReference type="OrthoDB" id="6058674at2"/>
<evidence type="ECO:0000313" key="8">
    <source>
        <dbReference type="Proteomes" id="UP000232638"/>
    </source>
</evidence>
<evidence type="ECO:0000256" key="3">
    <source>
        <dbReference type="ARBA" id="ARBA00022692"/>
    </source>
</evidence>
<name>A0A2K8UIG3_9GAMM</name>
<dbReference type="InterPro" id="IPR037185">
    <property type="entry name" value="EmrE-like"/>
</dbReference>
<dbReference type="Proteomes" id="UP000232638">
    <property type="component" value="Plasmid pTs417"/>
</dbReference>
<dbReference type="InterPro" id="IPR000390">
    <property type="entry name" value="Small_drug/metabolite_transptr"/>
</dbReference>
<keyword evidence="7" id="KW-0614">Plasmid</keyword>
<proteinExistence type="predicted"/>
<dbReference type="EMBL" id="CP020371">
    <property type="protein sequence ID" value="AUB85312.1"/>
    <property type="molecule type" value="Genomic_DNA"/>
</dbReference>
<organism evidence="7 8">
    <name type="scientific">Candidatus Thiodictyon syntrophicum</name>
    <dbReference type="NCBI Taxonomy" id="1166950"/>
    <lineage>
        <taxon>Bacteria</taxon>
        <taxon>Pseudomonadati</taxon>
        <taxon>Pseudomonadota</taxon>
        <taxon>Gammaproteobacteria</taxon>
        <taxon>Chromatiales</taxon>
        <taxon>Chromatiaceae</taxon>
        <taxon>Thiodictyon</taxon>
    </lineage>
</organism>
<dbReference type="Gene3D" id="1.10.3730.20">
    <property type="match status" value="1"/>
</dbReference>
<gene>
    <name evidence="7" type="ORF">THSYN_30910</name>
</gene>
<evidence type="ECO:0000256" key="6">
    <source>
        <dbReference type="SAM" id="Phobius"/>
    </source>
</evidence>
<evidence type="ECO:0000313" key="7">
    <source>
        <dbReference type="EMBL" id="AUB85312.1"/>
    </source>
</evidence>
<keyword evidence="4 6" id="KW-1133">Transmembrane helix</keyword>
<feature type="transmembrane region" description="Helical" evidence="6">
    <location>
        <begin position="78"/>
        <end position="96"/>
    </location>
</feature>
<sequence length="121" mass="12411">MNTLIAAIGCVLLSVTAQFLIKAGMSSVAVKTALAQPAGLHTAGAVMLSPSIVIGFLFYTLGAVLWLAVLARWDVSKAYPLEGLGFALALMVGFAIGEEVTVMRAVGVLLICAGVFVVSAN</sequence>
<feature type="transmembrane region" description="Helical" evidence="6">
    <location>
        <begin position="51"/>
        <end position="71"/>
    </location>
</feature>
<evidence type="ECO:0000256" key="2">
    <source>
        <dbReference type="ARBA" id="ARBA00022475"/>
    </source>
</evidence>
<accession>A0A2K8UIG3</accession>
<keyword evidence="8" id="KW-1185">Reference proteome</keyword>
<dbReference type="GO" id="GO:0022857">
    <property type="term" value="F:transmembrane transporter activity"/>
    <property type="evidence" value="ECO:0007669"/>
    <property type="project" value="InterPro"/>
</dbReference>
<comment type="subcellular location">
    <subcellularLocation>
        <location evidence="1">Cell membrane</location>
        <topology evidence="1">Multi-pass membrane protein</topology>
    </subcellularLocation>
</comment>
<dbReference type="AlphaFoldDB" id="A0A2K8UIG3"/>
<dbReference type="PANTHER" id="PTHR30561:SF9">
    <property type="entry name" value="4-AMINO-4-DEOXY-L-ARABINOSE-PHOSPHOUNDECAPRENOL FLIPPASE SUBUNIT ARNF-RELATED"/>
    <property type="match status" value="1"/>
</dbReference>
<feature type="transmembrane region" description="Helical" evidence="6">
    <location>
        <begin position="102"/>
        <end position="120"/>
    </location>
</feature>
<keyword evidence="5 6" id="KW-0472">Membrane</keyword>
<evidence type="ECO:0000256" key="4">
    <source>
        <dbReference type="ARBA" id="ARBA00022989"/>
    </source>
</evidence>
<reference evidence="7 8" key="1">
    <citation type="submission" date="2017-03" db="EMBL/GenBank/DDBJ databases">
        <title>Complete genome sequence of Candidatus 'Thiodictyon syntrophicum' sp. nov. strain Cad16T, a photolithoautotroph purple sulfur bacterium isolated from an alpine meromictic lake.</title>
        <authorList>
            <person name="Luedin S.M."/>
            <person name="Pothier J.F."/>
            <person name="Danza F."/>
            <person name="Storelli N."/>
            <person name="Wittwer M."/>
            <person name="Tonolla M."/>
        </authorList>
    </citation>
    <scope>NUCLEOTIDE SEQUENCE [LARGE SCALE GENOMIC DNA]</scope>
    <source>
        <strain evidence="7 8">Cad16T</strain>
        <plasmid evidence="8">Plasmid pts417</plasmid>
    </source>
</reference>
<dbReference type="PANTHER" id="PTHR30561">
    <property type="entry name" value="SMR FAMILY PROTON-DEPENDENT DRUG EFFLUX TRANSPORTER SUGE"/>
    <property type="match status" value="1"/>
</dbReference>
<keyword evidence="2" id="KW-1003">Cell membrane</keyword>
<evidence type="ECO:0000256" key="1">
    <source>
        <dbReference type="ARBA" id="ARBA00004651"/>
    </source>
</evidence>
<protein>
    <recommendedName>
        <fullName evidence="9">EamA domain-containing protein</fullName>
    </recommendedName>
</protein>